<comment type="caution">
    <text evidence="1">The sequence shown here is derived from an EMBL/GenBank/DDBJ whole genome shotgun (WGS) entry which is preliminary data.</text>
</comment>
<sequence length="145" mass="15302">MASSQESTTTTGECSCGKIKYSFQGKPLMSALCHCLKCKRSNGSSFSTNLIVPEATFKFKEGEPAQFVSKGDTGKDGTSHFCRNCGSPLIVSSAAVPGVVIVKAGTLDDWESMQTMFTPTTEMFCATKFSWLPAVEGAASLSGSS</sequence>
<evidence type="ECO:0000313" key="1">
    <source>
        <dbReference type="EMBL" id="KAL0935480.1"/>
    </source>
</evidence>
<dbReference type="Proteomes" id="UP000805649">
    <property type="component" value="Unassembled WGS sequence"/>
</dbReference>
<gene>
    <name evidence="1" type="ORF">CTRU02_210071</name>
</gene>
<accession>A0ACC3YU78</accession>
<name>A0ACC3YU78_COLTU</name>
<protein>
    <submittedName>
        <fullName evidence="1">DUF636 domain protein</fullName>
    </submittedName>
</protein>
<keyword evidence="2" id="KW-1185">Reference proteome</keyword>
<dbReference type="EMBL" id="VUJX02000006">
    <property type="protein sequence ID" value="KAL0935480.1"/>
    <property type="molecule type" value="Genomic_DNA"/>
</dbReference>
<evidence type="ECO:0000313" key="2">
    <source>
        <dbReference type="Proteomes" id="UP000805649"/>
    </source>
</evidence>
<reference evidence="1 2" key="1">
    <citation type="journal article" date="2020" name="Phytopathology">
        <title>Genome Sequence Resources of Colletotrichum truncatum, C. plurivorum, C. musicola, and C. sojae: Four Species Pathogenic to Soybean (Glycine max).</title>
        <authorList>
            <person name="Rogerio F."/>
            <person name="Boufleur T.R."/>
            <person name="Ciampi-Guillardi M."/>
            <person name="Sukno S.A."/>
            <person name="Thon M.R."/>
            <person name="Massola Junior N.S."/>
            <person name="Baroncelli R."/>
        </authorList>
    </citation>
    <scope>NUCLEOTIDE SEQUENCE [LARGE SCALE GENOMIC DNA]</scope>
    <source>
        <strain evidence="1 2">CMES1059</strain>
    </source>
</reference>
<organism evidence="1 2">
    <name type="scientific">Colletotrichum truncatum</name>
    <name type="common">Anthracnose fungus</name>
    <name type="synonym">Colletotrichum capsici</name>
    <dbReference type="NCBI Taxonomy" id="5467"/>
    <lineage>
        <taxon>Eukaryota</taxon>
        <taxon>Fungi</taxon>
        <taxon>Dikarya</taxon>
        <taxon>Ascomycota</taxon>
        <taxon>Pezizomycotina</taxon>
        <taxon>Sordariomycetes</taxon>
        <taxon>Hypocreomycetidae</taxon>
        <taxon>Glomerellales</taxon>
        <taxon>Glomerellaceae</taxon>
        <taxon>Colletotrichum</taxon>
        <taxon>Colletotrichum truncatum species complex</taxon>
    </lineage>
</organism>
<proteinExistence type="predicted"/>